<dbReference type="STRING" id="1121448.DGI_0924"/>
<dbReference type="SMART" id="SM00411">
    <property type="entry name" value="BHL"/>
    <property type="match status" value="1"/>
</dbReference>
<dbReference type="Proteomes" id="UP000016587">
    <property type="component" value="Chromosome"/>
</dbReference>
<dbReference type="PANTHER" id="PTHR33175:SF3">
    <property type="entry name" value="DNA-BINDING PROTEIN HU-BETA"/>
    <property type="match status" value="1"/>
</dbReference>
<evidence type="ECO:0000256" key="1">
    <source>
        <dbReference type="ARBA" id="ARBA00010529"/>
    </source>
</evidence>
<accession>T2GA69</accession>
<evidence type="ECO:0000313" key="6">
    <source>
        <dbReference type="Proteomes" id="UP000016587"/>
    </source>
</evidence>
<evidence type="ECO:0000256" key="4">
    <source>
        <dbReference type="RuleBase" id="RU003939"/>
    </source>
</evidence>
<dbReference type="PRINTS" id="PR01727">
    <property type="entry name" value="DNABINDINGHU"/>
</dbReference>
<dbReference type="InterPro" id="IPR010992">
    <property type="entry name" value="IHF-like_DNA-bd_dom_sf"/>
</dbReference>
<keyword evidence="3 5" id="KW-0238">DNA-binding</keyword>
<dbReference type="GO" id="GO:0030527">
    <property type="term" value="F:structural constituent of chromatin"/>
    <property type="evidence" value="ECO:0007669"/>
    <property type="project" value="InterPro"/>
</dbReference>
<proteinExistence type="inferred from homology"/>
<dbReference type="HOGENOM" id="CLU_105066_3_2_7"/>
<organism evidence="5 6">
    <name type="scientific">Megalodesulfovibrio gigas (strain ATCC 19364 / DSM 1382 / NCIMB 9332 / VKM B-1759)</name>
    <name type="common">Desulfovibrio gigas</name>
    <dbReference type="NCBI Taxonomy" id="1121448"/>
    <lineage>
        <taxon>Bacteria</taxon>
        <taxon>Pseudomonadati</taxon>
        <taxon>Thermodesulfobacteriota</taxon>
        <taxon>Desulfovibrionia</taxon>
        <taxon>Desulfovibrionales</taxon>
        <taxon>Desulfovibrionaceae</taxon>
        <taxon>Megalodesulfovibrio</taxon>
    </lineage>
</organism>
<protein>
    <submittedName>
        <fullName evidence="5">Putative histone family protein DNA-binding protein</fullName>
    </submittedName>
</protein>
<dbReference type="PANTHER" id="PTHR33175">
    <property type="entry name" value="DNA-BINDING PROTEIN HU"/>
    <property type="match status" value="1"/>
</dbReference>
<dbReference type="Gene3D" id="4.10.520.10">
    <property type="entry name" value="IHF-like DNA-binding proteins"/>
    <property type="match status" value="1"/>
</dbReference>
<name>T2GA69_MEGG1</name>
<dbReference type="RefSeq" id="WP_021759514.1">
    <property type="nucleotide sequence ID" value="NC_022444.1"/>
</dbReference>
<dbReference type="PATRIC" id="fig|1121448.10.peg.924"/>
<dbReference type="InterPro" id="IPR000119">
    <property type="entry name" value="Hist_DNA-bd"/>
</dbReference>
<dbReference type="CDD" id="cd13831">
    <property type="entry name" value="HU"/>
    <property type="match status" value="1"/>
</dbReference>
<dbReference type="GO" id="GO:0030261">
    <property type="term" value="P:chromosome condensation"/>
    <property type="evidence" value="ECO:0007669"/>
    <property type="project" value="UniProtKB-KW"/>
</dbReference>
<gene>
    <name evidence="5" type="ORF">DGI_0924</name>
</gene>
<dbReference type="EMBL" id="CP006585">
    <property type="protein sequence ID" value="AGW12812.1"/>
    <property type="molecule type" value="Genomic_DNA"/>
</dbReference>
<dbReference type="GO" id="GO:0003677">
    <property type="term" value="F:DNA binding"/>
    <property type="evidence" value="ECO:0007669"/>
    <property type="project" value="UniProtKB-KW"/>
</dbReference>
<evidence type="ECO:0000256" key="3">
    <source>
        <dbReference type="ARBA" id="ARBA00023125"/>
    </source>
</evidence>
<dbReference type="GO" id="GO:0005829">
    <property type="term" value="C:cytosol"/>
    <property type="evidence" value="ECO:0007669"/>
    <property type="project" value="TreeGrafter"/>
</dbReference>
<dbReference type="AlphaFoldDB" id="T2GA69"/>
<dbReference type="SUPFAM" id="SSF47729">
    <property type="entry name" value="IHF-like DNA-binding proteins"/>
    <property type="match status" value="1"/>
</dbReference>
<keyword evidence="6" id="KW-1185">Reference proteome</keyword>
<comment type="similarity">
    <text evidence="1 4">Belongs to the bacterial histone-like protein family.</text>
</comment>
<dbReference type="eggNOG" id="COG0776">
    <property type="taxonomic scope" value="Bacteria"/>
</dbReference>
<reference evidence="5 6" key="1">
    <citation type="journal article" date="2013" name="J. Bacteriol.">
        <title>Roles of HynAB and Ech, the only two hydrogenases found in the model sulfate reducer Desulfovibrio gigas.</title>
        <authorList>
            <person name="Morais-Silva F.O."/>
            <person name="Santos C.I."/>
            <person name="Rodrigues R."/>
            <person name="Pereira I.A."/>
            <person name="Rodrigues-Pousada C."/>
        </authorList>
    </citation>
    <scope>NUCLEOTIDE SEQUENCE [LARGE SCALE GENOMIC DNA]</scope>
    <source>
        <strain evidence="6">ATCC 19364 / DSM 1382 / NCIMB 9332 / VKM B-1759</strain>
    </source>
</reference>
<sequence>MTKAELIDAIALSTGDLNKAAIGQVLDTLAKVAGEALARGEDVPLPGIGKLEVRERAARTGRNPKTGEALEIAAHKAVGFKPSGTLKGAVNA</sequence>
<dbReference type="Pfam" id="PF00216">
    <property type="entry name" value="Bac_DNA_binding"/>
    <property type="match status" value="1"/>
</dbReference>
<reference evidence="6" key="2">
    <citation type="submission" date="2013-07" db="EMBL/GenBank/DDBJ databases">
        <authorList>
            <person name="Morais-Silva F.O."/>
            <person name="Rezende A.M."/>
            <person name="Pimentel C."/>
            <person name="Resende D.M."/>
            <person name="Santos C.I."/>
            <person name="Clemente C."/>
            <person name="de Oliveira L.M."/>
            <person name="da Silva S.M."/>
            <person name="Costa D.A."/>
            <person name="Varela-Raposo A."/>
            <person name="Horacio E.C.A."/>
            <person name="Matos M."/>
            <person name="Flores O."/>
            <person name="Ruiz J.C."/>
            <person name="Rodrigues-Pousada C."/>
        </authorList>
    </citation>
    <scope>NUCLEOTIDE SEQUENCE [LARGE SCALE GENOMIC DNA]</scope>
    <source>
        <strain evidence="6">ATCC 19364 / DSM 1382 / NCIMB 9332 / VKM B-1759</strain>
    </source>
</reference>
<evidence type="ECO:0000313" key="5">
    <source>
        <dbReference type="EMBL" id="AGW12812.1"/>
    </source>
</evidence>
<evidence type="ECO:0000256" key="2">
    <source>
        <dbReference type="ARBA" id="ARBA00023067"/>
    </source>
</evidence>
<keyword evidence="2" id="KW-0226">DNA condensation</keyword>
<dbReference type="KEGG" id="dgg:DGI_0924"/>